<feature type="domain" description="NADH:quinone oxidoreductase/Mrp antiporter transmembrane" evidence="12">
    <location>
        <begin position="127"/>
        <end position="406"/>
    </location>
</feature>
<evidence type="ECO:0000256" key="2">
    <source>
        <dbReference type="ARBA" id="ARBA00022448"/>
    </source>
</evidence>
<dbReference type="InterPro" id="IPR001516">
    <property type="entry name" value="Proton_antipo_N"/>
</dbReference>
<feature type="transmembrane region" description="Helical" evidence="11">
    <location>
        <begin position="207"/>
        <end position="231"/>
    </location>
</feature>
<dbReference type="Pfam" id="PF00361">
    <property type="entry name" value="Proton_antipo_M"/>
    <property type="match status" value="1"/>
</dbReference>
<feature type="transmembrane region" description="Helical" evidence="11">
    <location>
        <begin position="691"/>
        <end position="709"/>
    </location>
</feature>
<evidence type="ECO:0000256" key="6">
    <source>
        <dbReference type="ARBA" id="ARBA00022989"/>
    </source>
</evidence>
<evidence type="ECO:0000259" key="14">
    <source>
        <dbReference type="Pfam" id="PF04039"/>
    </source>
</evidence>
<feature type="transmembrane region" description="Helical" evidence="11">
    <location>
        <begin position="368"/>
        <end position="390"/>
    </location>
</feature>
<proteinExistence type="predicted"/>
<dbReference type="Pfam" id="PF13244">
    <property type="entry name" value="MbhD"/>
    <property type="match status" value="1"/>
</dbReference>
<dbReference type="Pfam" id="PF04039">
    <property type="entry name" value="MnhB"/>
    <property type="match status" value="1"/>
</dbReference>
<dbReference type="InterPro" id="IPR050616">
    <property type="entry name" value="CPA3_Na-H_Antiporter_A"/>
</dbReference>
<dbReference type="InterPro" id="IPR001750">
    <property type="entry name" value="ND/Mrp_TM"/>
</dbReference>
<dbReference type="Pfam" id="PF00662">
    <property type="entry name" value="Proton_antipo_N"/>
    <property type="match status" value="1"/>
</dbReference>
<evidence type="ECO:0000259" key="12">
    <source>
        <dbReference type="Pfam" id="PF00361"/>
    </source>
</evidence>
<feature type="region of interest" description="Disordered" evidence="10">
    <location>
        <begin position="932"/>
        <end position="966"/>
    </location>
</feature>
<feature type="domain" description="MrpA C-terminal/MbhD" evidence="15">
    <location>
        <begin position="611"/>
        <end position="676"/>
    </location>
</feature>
<dbReference type="PANTHER" id="PTHR43373">
    <property type="entry name" value="NA(+)/H(+) ANTIPORTER SUBUNIT"/>
    <property type="match status" value="1"/>
</dbReference>
<keyword evidence="5 9" id="KW-0812">Transmembrane</keyword>
<organism evidence="17 18">
    <name type="scientific">Methylobacillus methanolivorans</name>
    <dbReference type="NCBI Taxonomy" id="1848927"/>
    <lineage>
        <taxon>Bacteria</taxon>
        <taxon>Pseudomonadati</taxon>
        <taxon>Pseudomonadota</taxon>
        <taxon>Betaproteobacteria</taxon>
        <taxon>Nitrosomonadales</taxon>
        <taxon>Methylophilaceae</taxon>
        <taxon>Methylobacillus</taxon>
    </lineage>
</organism>
<feature type="transmembrane region" description="Helical" evidence="11">
    <location>
        <begin position="788"/>
        <end position="809"/>
    </location>
</feature>
<feature type="transmembrane region" description="Helical" evidence="11">
    <location>
        <begin position="653"/>
        <end position="675"/>
    </location>
</feature>
<feature type="transmembrane region" description="Helical" evidence="11">
    <location>
        <begin position="110"/>
        <end position="127"/>
    </location>
</feature>
<feature type="transmembrane region" description="Helical" evidence="11">
    <location>
        <begin position="452"/>
        <end position="474"/>
    </location>
</feature>
<dbReference type="InterPro" id="IPR025383">
    <property type="entry name" value="MrpA_C/MbhD"/>
</dbReference>
<feature type="transmembrane region" description="Helical" evidence="11">
    <location>
        <begin position="133"/>
        <end position="151"/>
    </location>
</feature>
<feature type="transmembrane region" description="Helical" evidence="11">
    <location>
        <begin position="494"/>
        <end position="520"/>
    </location>
</feature>
<evidence type="ECO:0000313" key="18">
    <source>
        <dbReference type="Proteomes" id="UP001617669"/>
    </source>
</evidence>
<dbReference type="PRINTS" id="PR01434">
    <property type="entry name" value="NADHDHGNASE5"/>
</dbReference>
<feature type="transmembrane region" description="Helical" evidence="11">
    <location>
        <begin position="271"/>
        <end position="292"/>
    </location>
</feature>
<name>A0ABW8GKL0_9PROT</name>
<feature type="transmembrane region" description="Helical" evidence="11">
    <location>
        <begin position="629"/>
        <end position="647"/>
    </location>
</feature>
<feature type="transmembrane region" description="Helical" evidence="11">
    <location>
        <begin position="323"/>
        <end position="347"/>
    </location>
</feature>
<feature type="transmembrane region" description="Helical" evidence="11">
    <location>
        <begin position="750"/>
        <end position="767"/>
    </location>
</feature>
<feature type="domain" description="NADH-Ubiquinone oxidoreductase (complex I) chain 5 N-terminal" evidence="13">
    <location>
        <begin position="66"/>
        <end position="111"/>
    </location>
</feature>
<evidence type="ECO:0000259" key="15">
    <source>
        <dbReference type="Pfam" id="PF13244"/>
    </source>
</evidence>
<evidence type="ECO:0000259" key="13">
    <source>
        <dbReference type="Pfam" id="PF00662"/>
    </source>
</evidence>
<protein>
    <submittedName>
        <fullName evidence="17">Monovalent cation/H+ antiporter subunit A</fullName>
    </submittedName>
</protein>
<evidence type="ECO:0000256" key="9">
    <source>
        <dbReference type="RuleBase" id="RU000320"/>
    </source>
</evidence>
<comment type="subcellular location">
    <subcellularLocation>
        <location evidence="1">Cell membrane</location>
        <topology evidence="1">Multi-pass membrane protein</topology>
    </subcellularLocation>
    <subcellularLocation>
        <location evidence="9">Membrane</location>
        <topology evidence="9">Multi-pass membrane protein</topology>
    </subcellularLocation>
</comment>
<accession>A0ABW8GKL0</accession>
<dbReference type="InterPro" id="IPR007182">
    <property type="entry name" value="MnhB"/>
</dbReference>
<keyword evidence="8 11" id="KW-0472">Membrane</keyword>
<evidence type="ECO:0000259" key="16">
    <source>
        <dbReference type="Pfam" id="PF20501"/>
    </source>
</evidence>
<evidence type="ECO:0000256" key="3">
    <source>
        <dbReference type="ARBA" id="ARBA00022449"/>
    </source>
</evidence>
<dbReference type="NCBIfam" id="NF009288">
    <property type="entry name" value="PRK12648.1"/>
    <property type="match status" value="1"/>
</dbReference>
<keyword evidence="4" id="KW-1003">Cell membrane</keyword>
<feature type="transmembrane region" description="Helical" evidence="11">
    <location>
        <begin position="893"/>
        <end position="916"/>
    </location>
</feature>
<feature type="transmembrane region" description="Helical" evidence="11">
    <location>
        <begin position="243"/>
        <end position="265"/>
    </location>
</feature>
<comment type="caution">
    <text evidence="17">The sequence shown here is derived from an EMBL/GenBank/DDBJ whole genome shotgun (WGS) entry which is preliminary data.</text>
</comment>
<keyword evidence="2" id="KW-0813">Transport</keyword>
<dbReference type="Pfam" id="PF20501">
    <property type="entry name" value="MbhE"/>
    <property type="match status" value="1"/>
</dbReference>
<feature type="domain" description="Na+/H+ antiporter MnhB subunit-related protein" evidence="14">
    <location>
        <begin position="789"/>
        <end position="912"/>
    </location>
</feature>
<evidence type="ECO:0000256" key="11">
    <source>
        <dbReference type="SAM" id="Phobius"/>
    </source>
</evidence>
<evidence type="ECO:0000256" key="5">
    <source>
        <dbReference type="ARBA" id="ARBA00022692"/>
    </source>
</evidence>
<keyword evidence="18" id="KW-1185">Reference proteome</keyword>
<gene>
    <name evidence="17" type="ORF">ACIKP9_06875</name>
</gene>
<dbReference type="Proteomes" id="UP001617669">
    <property type="component" value="Unassembled WGS sequence"/>
</dbReference>
<feature type="transmembrane region" description="Helical" evidence="11">
    <location>
        <begin position="80"/>
        <end position="101"/>
    </location>
</feature>
<dbReference type="RefSeq" id="WP_400880925.1">
    <property type="nucleotide sequence ID" value="NZ_JBIWXY010000001.1"/>
</dbReference>
<evidence type="ECO:0000256" key="1">
    <source>
        <dbReference type="ARBA" id="ARBA00004651"/>
    </source>
</evidence>
<feature type="transmembrane region" description="Helical" evidence="11">
    <location>
        <begin position="299"/>
        <end position="317"/>
    </location>
</feature>
<evidence type="ECO:0000256" key="7">
    <source>
        <dbReference type="ARBA" id="ARBA00023065"/>
    </source>
</evidence>
<feature type="transmembrane region" description="Helical" evidence="11">
    <location>
        <begin position="604"/>
        <end position="622"/>
    </location>
</feature>
<dbReference type="EMBL" id="JBIWXY010000001">
    <property type="protein sequence ID" value="MFJ5445950.1"/>
    <property type="molecule type" value="Genomic_DNA"/>
</dbReference>
<keyword evidence="7" id="KW-0406">Ion transport</keyword>
<feature type="transmembrane region" description="Helical" evidence="11">
    <location>
        <begin position="163"/>
        <end position="187"/>
    </location>
</feature>
<keyword evidence="6 11" id="KW-1133">Transmembrane helix</keyword>
<evidence type="ECO:0000256" key="4">
    <source>
        <dbReference type="ARBA" id="ARBA00022475"/>
    </source>
</evidence>
<reference evidence="17 18" key="1">
    <citation type="submission" date="2024-11" db="EMBL/GenBank/DDBJ databases">
        <authorList>
            <person name="Kaparullina E.N."/>
            <person name="Delegan Y.A."/>
            <person name="Doronina N.V."/>
        </authorList>
    </citation>
    <scope>NUCLEOTIDE SEQUENCE [LARGE SCALE GENOMIC DNA]</scope>
    <source>
        <strain evidence="17 18">7sh_L</strain>
    </source>
</reference>
<keyword evidence="3" id="KW-0050">Antiport</keyword>
<dbReference type="InterPro" id="IPR046806">
    <property type="entry name" value="MrpA_C/MbhE"/>
</dbReference>
<evidence type="ECO:0000256" key="8">
    <source>
        <dbReference type="ARBA" id="ARBA00023136"/>
    </source>
</evidence>
<feature type="transmembrane region" description="Helical" evidence="11">
    <location>
        <begin position="569"/>
        <end position="592"/>
    </location>
</feature>
<evidence type="ECO:0000313" key="17">
    <source>
        <dbReference type="EMBL" id="MFJ5445950.1"/>
    </source>
</evidence>
<feature type="transmembrane region" description="Helical" evidence="11">
    <location>
        <begin position="815"/>
        <end position="832"/>
    </location>
</feature>
<evidence type="ECO:0000256" key="10">
    <source>
        <dbReference type="SAM" id="MobiDB-lite"/>
    </source>
</evidence>
<dbReference type="PANTHER" id="PTHR43373:SF1">
    <property type="entry name" value="NA(+)_H(+) ANTIPORTER SUBUNIT A"/>
    <property type="match status" value="1"/>
</dbReference>
<sequence>MGLAYLTLIPFLGAVFTKLSTRLGRYSSAWVSLFSATLSLYLLWPLATQVWQGATIIQRVSPWLPELGIDISFRLDGLSLLFSLMILLVGLIVVIYARYYLSPRDSMGRFYTYLLLFMGSMLGVVLSENIIQLLMFWELTSLSSFLLISYWQQREEASRGARMALTITGGGGLAMLGGFLLLGQMAGSYNLSDILLAGDAIRSHEHYLPMLLLILLGVFTKSAQFPFHFWLPNAMAAPTPVSAYLHSATMVKAGIFLLARLFPALSGTPEWTWIVSTVGIITFLTGSYIALFKHDMKALLAYSTISHLGLIVALFGIGTPLAVVAGVFHIINHATFKASLFMLAGIVDHETGTRDMRQLRGLWRYMPYTMVLMVIAAAAMAGIPGLNGFISKEMFLEQVVEQGHHATHTWLLPAIVTLGAVFSAAYSIRIAHNVFFGGEPSDLPKEPHDPSAGMQIPVAILVLACIVVGLFPAIAEPLVTLVVGSSLQGAAPEIHLAIWHGFTPALYMSAIALAGGILVYRQREAFFSLQTLVDGRLDAKIIYNGAMRRLFAWSSAITMNADNLSQKRMLWILFVTAIVLGGYGFISGGSALTGNRPMLPVDPMSVMVAVIMMAAAIATVVMHQQRFTALVLVSAVGLGVALTFVKFSAPDLALTQLAVEFITAVLLLLALFFLPQTTPDEQDRLRQARDIFIAVVSGLGIAALSYAVLTRGYDTIADYFITNSVSGGGGANVVNVLLVDFRGFDTMGEITVLALAGLGIYAMLDQLKLLSPKQDADGRPWNPDTHPLILATFSRILLPLALLVAIFILLRGHNLPGGGFIAGLVTSAALIVQYLANGVEWTRSKLPANTHPLIGYGLLIAASTGIASWYFGYPFLTSTFDHLNLPVLGEFELASAMAFDIGVFLVVVGTSLLILINLGMIHQVSYLPRVNKNPGNKEPKAARSTPVGNKTDKSTTQTQEDMPWKR</sequence>
<feature type="transmembrane region" description="Helical" evidence="11">
    <location>
        <begin position="410"/>
        <end position="431"/>
    </location>
</feature>
<dbReference type="PRINTS" id="PR01435">
    <property type="entry name" value="NPOXDRDTASE5"/>
</dbReference>
<feature type="transmembrane region" description="Helical" evidence="11">
    <location>
        <begin position="26"/>
        <end position="44"/>
    </location>
</feature>
<feature type="domain" description="MrpA C-terminal/MbhE" evidence="16">
    <location>
        <begin position="686"/>
        <end position="767"/>
    </location>
</feature>
<feature type="transmembrane region" description="Helical" evidence="11">
    <location>
        <begin position="853"/>
        <end position="873"/>
    </location>
</feature>